<accession>A0ABM9WPB2</accession>
<keyword evidence="3" id="KW-1185">Reference proteome</keyword>
<dbReference type="Pfam" id="PF03806">
    <property type="entry name" value="ABG_transport"/>
    <property type="match status" value="1"/>
</dbReference>
<comment type="caution">
    <text evidence="2">The sequence shown here is derived from an EMBL/GenBank/DDBJ whole genome shotgun (WGS) entry which is preliminary data.</text>
</comment>
<dbReference type="InterPro" id="IPR004697">
    <property type="entry name" value="AbgT"/>
</dbReference>
<feature type="transmembrane region" description="Helical" evidence="1">
    <location>
        <begin position="37"/>
        <end position="57"/>
    </location>
</feature>
<proteinExistence type="predicted"/>
<evidence type="ECO:0000313" key="2">
    <source>
        <dbReference type="EMBL" id="EAQ32860.1"/>
    </source>
</evidence>
<keyword evidence="1" id="KW-0472">Membrane</keyword>
<dbReference type="PANTHER" id="PTHR30282:SF1">
    <property type="entry name" value="ABGT FAMILY TRANSPORTER"/>
    <property type="match status" value="1"/>
</dbReference>
<name>A0ABM9WPB2_9GAMM</name>
<feature type="transmembrane region" description="Helical" evidence="1">
    <location>
        <begin position="132"/>
        <end position="165"/>
    </location>
</feature>
<sequence>MSDSETPTPTAKQSPNTLLNRFLDGIEKVGNKLPDPAVMFFGLLIIVAFVSWGLSYVDFAERHPVTGDAITITNLLASDQLTSFLTGMVNTFMTFAPLGVVLVAMLGVGVAERSGFINVGIKLMLRVTPKMLLTPMLILVAIVSHTAVDAGYVLVIPLGGVIFYAAGRHPLAGIAAAFAGVSGGFSANFVPSAIDPLLQGFTESAAQIIDPSVQLNPLNNYAFTAVSSLVVVAIG</sequence>
<feature type="transmembrane region" description="Helical" evidence="1">
    <location>
        <begin position="92"/>
        <end position="111"/>
    </location>
</feature>
<dbReference type="Proteomes" id="UP000016543">
    <property type="component" value="Unassembled WGS sequence"/>
</dbReference>
<organism evidence="2 3">
    <name type="scientific">Idiomarina baltica OS145</name>
    <dbReference type="NCBI Taxonomy" id="314276"/>
    <lineage>
        <taxon>Bacteria</taxon>
        <taxon>Pseudomonadati</taxon>
        <taxon>Pseudomonadota</taxon>
        <taxon>Gammaproteobacteria</taxon>
        <taxon>Alteromonadales</taxon>
        <taxon>Idiomarinaceae</taxon>
        <taxon>Idiomarina</taxon>
    </lineage>
</organism>
<feature type="transmembrane region" description="Helical" evidence="1">
    <location>
        <begin position="171"/>
        <end position="190"/>
    </location>
</feature>
<dbReference type="PANTHER" id="PTHR30282">
    <property type="entry name" value="P-AMINOBENZOYL GLUTAMATE TRANSPORTER"/>
    <property type="match status" value="1"/>
</dbReference>
<dbReference type="EMBL" id="AAMX01000003">
    <property type="protein sequence ID" value="EAQ32860.1"/>
    <property type="molecule type" value="Genomic_DNA"/>
</dbReference>
<protein>
    <submittedName>
        <fullName evidence="2">Transporter</fullName>
    </submittedName>
</protein>
<keyword evidence="1" id="KW-1133">Transmembrane helix</keyword>
<gene>
    <name evidence="2" type="ORF">OS145_01837</name>
</gene>
<evidence type="ECO:0000313" key="3">
    <source>
        <dbReference type="Proteomes" id="UP000016543"/>
    </source>
</evidence>
<reference evidence="2 3" key="1">
    <citation type="submission" date="2006-01" db="EMBL/GenBank/DDBJ databases">
        <authorList>
            <person name="Brettar I."/>
            <person name="Hofle M."/>
            <person name="Ferriera S."/>
            <person name="Johnson J."/>
            <person name="Kravitz S."/>
            <person name="Halpern A."/>
            <person name="Remington K."/>
            <person name="Beeson K."/>
            <person name="Tran B."/>
            <person name="Rogers Y.-H."/>
            <person name="Friedman R."/>
            <person name="Venter J.C."/>
        </authorList>
    </citation>
    <scope>NUCLEOTIDE SEQUENCE [LARGE SCALE GENOMIC DNA]</scope>
    <source>
        <strain evidence="2 3">OS145</strain>
    </source>
</reference>
<keyword evidence="1" id="KW-0812">Transmembrane</keyword>
<evidence type="ECO:0000256" key="1">
    <source>
        <dbReference type="SAM" id="Phobius"/>
    </source>
</evidence>